<organism evidence="1 2">
    <name type="scientific">Aeromicrobium alkaliterrae</name>
    <dbReference type="NCBI Taxonomy" id="302168"/>
    <lineage>
        <taxon>Bacteria</taxon>
        <taxon>Bacillati</taxon>
        <taxon>Actinomycetota</taxon>
        <taxon>Actinomycetes</taxon>
        <taxon>Propionibacteriales</taxon>
        <taxon>Nocardioidaceae</taxon>
        <taxon>Aeromicrobium</taxon>
    </lineage>
</organism>
<evidence type="ECO:0000313" key="1">
    <source>
        <dbReference type="EMBL" id="GAA1748162.1"/>
    </source>
</evidence>
<evidence type="ECO:0000313" key="2">
    <source>
        <dbReference type="Proteomes" id="UP001501057"/>
    </source>
</evidence>
<protein>
    <submittedName>
        <fullName evidence="1">Uncharacterized protein</fullName>
    </submittedName>
</protein>
<reference evidence="1 2" key="1">
    <citation type="journal article" date="2019" name="Int. J. Syst. Evol. Microbiol.">
        <title>The Global Catalogue of Microorganisms (GCM) 10K type strain sequencing project: providing services to taxonomists for standard genome sequencing and annotation.</title>
        <authorList>
            <consortium name="The Broad Institute Genomics Platform"/>
            <consortium name="The Broad Institute Genome Sequencing Center for Infectious Disease"/>
            <person name="Wu L."/>
            <person name="Ma J."/>
        </authorList>
    </citation>
    <scope>NUCLEOTIDE SEQUENCE [LARGE SCALE GENOMIC DNA]</scope>
    <source>
        <strain evidence="1 2">JCM 13518</strain>
    </source>
</reference>
<dbReference type="EMBL" id="BAAAME010000005">
    <property type="protein sequence ID" value="GAA1748162.1"/>
    <property type="molecule type" value="Genomic_DNA"/>
</dbReference>
<accession>A0ABN2K4G0</accession>
<proteinExistence type="predicted"/>
<comment type="caution">
    <text evidence="1">The sequence shown here is derived from an EMBL/GenBank/DDBJ whole genome shotgun (WGS) entry which is preliminary data.</text>
</comment>
<name>A0ABN2K4G0_9ACTN</name>
<keyword evidence="2" id="KW-1185">Reference proteome</keyword>
<dbReference type="RefSeq" id="WP_344203108.1">
    <property type="nucleotide sequence ID" value="NZ_BAAAME010000005.1"/>
</dbReference>
<dbReference type="Proteomes" id="UP001501057">
    <property type="component" value="Unassembled WGS sequence"/>
</dbReference>
<sequence length="52" mass="5908">MAVPEVEDAHHDCAEAFARYRRAASDEDRREALRTYDRALHSLHAALVDGSR</sequence>
<gene>
    <name evidence="1" type="ORF">GCM10009710_30300</name>
</gene>